<evidence type="ECO:0000313" key="4">
    <source>
        <dbReference type="Proteomes" id="UP000823388"/>
    </source>
</evidence>
<keyword evidence="2" id="KW-0812">Transmembrane</keyword>
<protein>
    <submittedName>
        <fullName evidence="3">Uncharacterized protein</fullName>
    </submittedName>
</protein>
<evidence type="ECO:0000256" key="1">
    <source>
        <dbReference type="SAM" id="MobiDB-lite"/>
    </source>
</evidence>
<accession>A0A8T0TWP9</accession>
<sequence length="102" mass="10244">MVGHCAAACHCACSASSTFVPVMYSPAVFSSSTSSSTRSSSRPARPPPSLAAAAPLLAPKPKPKPAVVDAEDSSERGCPGWVCAVGLAGLVVAAVILVFLFI</sequence>
<feature type="compositionally biased region" description="Low complexity" evidence="1">
    <location>
        <begin position="50"/>
        <end position="59"/>
    </location>
</feature>
<name>A0A8T0TWP9_PANVG</name>
<evidence type="ECO:0000256" key="2">
    <source>
        <dbReference type="SAM" id="Phobius"/>
    </source>
</evidence>
<keyword evidence="2" id="KW-0472">Membrane</keyword>
<reference evidence="3" key="1">
    <citation type="submission" date="2020-05" db="EMBL/GenBank/DDBJ databases">
        <title>WGS assembly of Panicum virgatum.</title>
        <authorList>
            <person name="Lovell J.T."/>
            <person name="Jenkins J."/>
            <person name="Shu S."/>
            <person name="Juenger T.E."/>
            <person name="Schmutz J."/>
        </authorList>
    </citation>
    <scope>NUCLEOTIDE SEQUENCE</scope>
    <source>
        <strain evidence="3">AP13</strain>
    </source>
</reference>
<proteinExistence type="predicted"/>
<feature type="compositionally biased region" description="Low complexity" evidence="1">
    <location>
        <begin position="30"/>
        <end position="43"/>
    </location>
</feature>
<dbReference type="AlphaFoldDB" id="A0A8T0TWP9"/>
<comment type="caution">
    <text evidence="3">The sequence shown here is derived from an EMBL/GenBank/DDBJ whole genome shotgun (WGS) entry which is preliminary data.</text>
</comment>
<dbReference type="Proteomes" id="UP000823388">
    <property type="component" value="Chromosome 4K"/>
</dbReference>
<feature type="transmembrane region" description="Helical" evidence="2">
    <location>
        <begin position="79"/>
        <end position="101"/>
    </location>
</feature>
<keyword evidence="2" id="KW-1133">Transmembrane helix</keyword>
<feature type="region of interest" description="Disordered" evidence="1">
    <location>
        <begin position="29"/>
        <end position="76"/>
    </location>
</feature>
<gene>
    <name evidence="3" type="ORF">PVAP13_4KG335300</name>
</gene>
<dbReference type="EMBL" id="CM029043">
    <property type="protein sequence ID" value="KAG2613104.1"/>
    <property type="molecule type" value="Genomic_DNA"/>
</dbReference>
<keyword evidence="4" id="KW-1185">Reference proteome</keyword>
<organism evidence="3 4">
    <name type="scientific">Panicum virgatum</name>
    <name type="common">Blackwell switchgrass</name>
    <dbReference type="NCBI Taxonomy" id="38727"/>
    <lineage>
        <taxon>Eukaryota</taxon>
        <taxon>Viridiplantae</taxon>
        <taxon>Streptophyta</taxon>
        <taxon>Embryophyta</taxon>
        <taxon>Tracheophyta</taxon>
        <taxon>Spermatophyta</taxon>
        <taxon>Magnoliopsida</taxon>
        <taxon>Liliopsida</taxon>
        <taxon>Poales</taxon>
        <taxon>Poaceae</taxon>
        <taxon>PACMAD clade</taxon>
        <taxon>Panicoideae</taxon>
        <taxon>Panicodae</taxon>
        <taxon>Paniceae</taxon>
        <taxon>Panicinae</taxon>
        <taxon>Panicum</taxon>
        <taxon>Panicum sect. Hiantes</taxon>
    </lineage>
</organism>
<evidence type="ECO:0000313" key="3">
    <source>
        <dbReference type="EMBL" id="KAG2613104.1"/>
    </source>
</evidence>